<sequence length="85" mass="9668">MGTLTLDLRPGAGLGPFLLGMPVCDAFAYIDHHPDTFDAVQVNYHDEETLLCDLVVSFPNHGFHLRFEPRSERLRLNEVFEVQLL</sequence>
<dbReference type="Proteomes" id="UP000825935">
    <property type="component" value="Chromosome 8"/>
</dbReference>
<dbReference type="PANTHER" id="PTHR13465:SF2">
    <property type="entry name" value="PHAGOSOME ASSEMBLY FACTOR 1"/>
    <property type="match status" value="1"/>
</dbReference>
<comment type="similarity">
    <text evidence="1">Belongs to the PHAF1 family.</text>
</comment>
<dbReference type="EMBL" id="CM035413">
    <property type="protein sequence ID" value="KAH7431506.1"/>
    <property type="molecule type" value="Genomic_DNA"/>
</dbReference>
<proteinExistence type="inferred from homology"/>
<dbReference type="Pfam" id="PF03676">
    <property type="entry name" value="PHAF1"/>
    <property type="match status" value="1"/>
</dbReference>
<comment type="caution">
    <text evidence="2">The sequence shown here is derived from an EMBL/GenBank/DDBJ whole genome shotgun (WGS) entry which is preliminary data.</text>
</comment>
<organism evidence="2 3">
    <name type="scientific">Ceratopteris richardii</name>
    <name type="common">Triangle waterfern</name>
    <dbReference type="NCBI Taxonomy" id="49495"/>
    <lineage>
        <taxon>Eukaryota</taxon>
        <taxon>Viridiplantae</taxon>
        <taxon>Streptophyta</taxon>
        <taxon>Embryophyta</taxon>
        <taxon>Tracheophyta</taxon>
        <taxon>Polypodiopsida</taxon>
        <taxon>Polypodiidae</taxon>
        <taxon>Polypodiales</taxon>
        <taxon>Pteridineae</taxon>
        <taxon>Pteridaceae</taxon>
        <taxon>Parkerioideae</taxon>
        <taxon>Ceratopteris</taxon>
    </lineage>
</organism>
<gene>
    <name evidence="2" type="ORF">KP509_08G052500</name>
</gene>
<name>A0A8T2UC78_CERRI</name>
<protein>
    <submittedName>
        <fullName evidence="2">Uncharacterized protein</fullName>
    </submittedName>
</protein>
<accession>A0A8T2UC78</accession>
<evidence type="ECO:0000313" key="3">
    <source>
        <dbReference type="Proteomes" id="UP000825935"/>
    </source>
</evidence>
<evidence type="ECO:0000313" key="2">
    <source>
        <dbReference type="EMBL" id="KAH7431506.1"/>
    </source>
</evidence>
<dbReference type="OrthoDB" id="411211at2759"/>
<dbReference type="InterPro" id="IPR039156">
    <property type="entry name" value="PHAF1/BROMI"/>
</dbReference>
<dbReference type="PANTHER" id="PTHR13465">
    <property type="entry name" value="UPF0183 PROTEIN"/>
    <property type="match status" value="1"/>
</dbReference>
<dbReference type="InterPro" id="IPR005373">
    <property type="entry name" value="PHAF1"/>
</dbReference>
<reference evidence="2" key="1">
    <citation type="submission" date="2021-08" db="EMBL/GenBank/DDBJ databases">
        <title>WGS assembly of Ceratopteris richardii.</title>
        <authorList>
            <person name="Marchant D.B."/>
            <person name="Chen G."/>
            <person name="Jenkins J."/>
            <person name="Shu S."/>
            <person name="Leebens-Mack J."/>
            <person name="Grimwood J."/>
            <person name="Schmutz J."/>
            <person name="Soltis P."/>
            <person name="Soltis D."/>
            <person name="Chen Z.-H."/>
        </authorList>
    </citation>
    <scope>NUCLEOTIDE SEQUENCE</scope>
    <source>
        <strain evidence="2">Whitten #5841</strain>
        <tissue evidence="2">Leaf</tissue>
    </source>
</reference>
<dbReference type="AlphaFoldDB" id="A0A8T2UC78"/>
<evidence type="ECO:0000256" key="1">
    <source>
        <dbReference type="ARBA" id="ARBA00024339"/>
    </source>
</evidence>
<keyword evidence="3" id="KW-1185">Reference proteome</keyword>